<feature type="domain" description="tRNA uridine 5-carboxymethylaminomethyl modification enzyme C-terminal N-terninal subdomain" evidence="1">
    <location>
        <begin position="32"/>
        <end position="102"/>
    </location>
</feature>
<dbReference type="PANTHER" id="PTHR11806:SF0">
    <property type="entry name" value="PROTEIN MTO1 HOMOLOG, MITOCHONDRIAL"/>
    <property type="match status" value="1"/>
</dbReference>
<dbReference type="Proteomes" id="UP000245207">
    <property type="component" value="Unassembled WGS sequence"/>
</dbReference>
<evidence type="ECO:0000313" key="3">
    <source>
        <dbReference type="Proteomes" id="UP000245207"/>
    </source>
</evidence>
<dbReference type="PANTHER" id="PTHR11806">
    <property type="entry name" value="GLUCOSE INHIBITED DIVISION PROTEIN A"/>
    <property type="match status" value="1"/>
</dbReference>
<dbReference type="FunFam" id="1.10.10.1800:FF:000001">
    <property type="entry name" value="tRNA uridine 5-carboxymethylaminomethyl modification enzyme MnmG"/>
    <property type="match status" value="1"/>
</dbReference>
<dbReference type="STRING" id="35608.A0A2U1LDR2"/>
<proteinExistence type="predicted"/>
<evidence type="ECO:0000313" key="2">
    <source>
        <dbReference type="EMBL" id="PWA47131.1"/>
    </source>
</evidence>
<accession>A0A2U1LDR2</accession>
<dbReference type="GO" id="GO:0030488">
    <property type="term" value="P:tRNA methylation"/>
    <property type="evidence" value="ECO:0007669"/>
    <property type="project" value="TreeGrafter"/>
</dbReference>
<sequence length="109" mass="12809">MLAHSEYRLIPRSYNADSRLTPLGREFGLINDKRWTLYQDKQARISEEEKRLNSVRVTNKELFEEVSHLSGQPVKDHSTLEGLLKKPHIEYKLFDKHGFGNDDLSRIEK</sequence>
<name>A0A2U1LDR2_ARTAN</name>
<dbReference type="Pfam" id="PF21680">
    <property type="entry name" value="GIDA_C_1st"/>
    <property type="match status" value="1"/>
</dbReference>
<protein>
    <submittedName>
        <fullName evidence="2">GidA associated domain 3</fullName>
    </submittedName>
</protein>
<dbReference type="OrthoDB" id="3329at2759"/>
<dbReference type="Gene3D" id="1.10.10.1800">
    <property type="entry name" value="tRNA uridine 5-carboxymethylaminomethyl modification enzyme MnmG/GidA"/>
    <property type="match status" value="1"/>
</dbReference>
<dbReference type="GO" id="GO:0050660">
    <property type="term" value="F:flavin adenine dinucleotide binding"/>
    <property type="evidence" value="ECO:0007669"/>
    <property type="project" value="InterPro"/>
</dbReference>
<reference evidence="2 3" key="1">
    <citation type="journal article" date="2018" name="Mol. Plant">
        <title>The genome of Artemisia annua provides insight into the evolution of Asteraceae family and artemisinin biosynthesis.</title>
        <authorList>
            <person name="Shen Q."/>
            <person name="Zhang L."/>
            <person name="Liao Z."/>
            <person name="Wang S."/>
            <person name="Yan T."/>
            <person name="Shi P."/>
            <person name="Liu M."/>
            <person name="Fu X."/>
            <person name="Pan Q."/>
            <person name="Wang Y."/>
            <person name="Lv Z."/>
            <person name="Lu X."/>
            <person name="Zhang F."/>
            <person name="Jiang W."/>
            <person name="Ma Y."/>
            <person name="Chen M."/>
            <person name="Hao X."/>
            <person name="Li L."/>
            <person name="Tang Y."/>
            <person name="Lv G."/>
            <person name="Zhou Y."/>
            <person name="Sun X."/>
            <person name="Brodelius P.E."/>
            <person name="Rose J.K.C."/>
            <person name="Tang K."/>
        </authorList>
    </citation>
    <scope>NUCLEOTIDE SEQUENCE [LARGE SCALE GENOMIC DNA]</scope>
    <source>
        <strain evidence="3">cv. Huhao1</strain>
        <tissue evidence="2">Leaf</tissue>
    </source>
</reference>
<organism evidence="2 3">
    <name type="scientific">Artemisia annua</name>
    <name type="common">Sweet wormwood</name>
    <dbReference type="NCBI Taxonomy" id="35608"/>
    <lineage>
        <taxon>Eukaryota</taxon>
        <taxon>Viridiplantae</taxon>
        <taxon>Streptophyta</taxon>
        <taxon>Embryophyta</taxon>
        <taxon>Tracheophyta</taxon>
        <taxon>Spermatophyta</taxon>
        <taxon>Magnoliopsida</taxon>
        <taxon>eudicotyledons</taxon>
        <taxon>Gunneridae</taxon>
        <taxon>Pentapetalae</taxon>
        <taxon>asterids</taxon>
        <taxon>campanulids</taxon>
        <taxon>Asterales</taxon>
        <taxon>Asteraceae</taxon>
        <taxon>Asteroideae</taxon>
        <taxon>Anthemideae</taxon>
        <taxon>Artemisiinae</taxon>
        <taxon>Artemisia</taxon>
    </lineage>
</organism>
<dbReference type="InterPro" id="IPR049312">
    <property type="entry name" value="GIDA_C_N"/>
</dbReference>
<dbReference type="InterPro" id="IPR002218">
    <property type="entry name" value="MnmG-rel"/>
</dbReference>
<dbReference type="EMBL" id="PKPP01009949">
    <property type="protein sequence ID" value="PWA47131.1"/>
    <property type="molecule type" value="Genomic_DNA"/>
</dbReference>
<keyword evidence="3" id="KW-1185">Reference proteome</keyword>
<dbReference type="GO" id="GO:0002098">
    <property type="term" value="P:tRNA wobble uridine modification"/>
    <property type="evidence" value="ECO:0007669"/>
    <property type="project" value="TreeGrafter"/>
</dbReference>
<dbReference type="AlphaFoldDB" id="A0A2U1LDR2"/>
<evidence type="ECO:0000259" key="1">
    <source>
        <dbReference type="Pfam" id="PF21680"/>
    </source>
</evidence>
<gene>
    <name evidence="2" type="ORF">CTI12_AA502500</name>
</gene>
<comment type="caution">
    <text evidence="2">The sequence shown here is derived from an EMBL/GenBank/DDBJ whole genome shotgun (WGS) entry which is preliminary data.</text>
</comment>